<dbReference type="InterPro" id="IPR050559">
    <property type="entry name" value="P-Pant_transferase_sf"/>
</dbReference>
<dbReference type="AlphaFoldDB" id="A0A2T3HLP1"/>
<comment type="similarity">
    <text evidence="1">Belongs to the P-Pant transferase superfamily. Gsp/Sfp/HetI/AcpT family.</text>
</comment>
<gene>
    <name evidence="4" type="ORF">C7T94_12355</name>
</gene>
<dbReference type="OrthoDB" id="9808281at2"/>
<keyword evidence="5" id="KW-1185">Reference proteome</keyword>
<evidence type="ECO:0000313" key="5">
    <source>
        <dbReference type="Proteomes" id="UP000240912"/>
    </source>
</evidence>
<sequence length="230" mass="26815">MNTTGKNLIIDLKWKNYHPEQSLSPEKTHVFSIRASSHFKNIRRSYSDYLSERELGKVSRLFNKKERERYIVSKYFLNTFLSELLHTYHLEPVLLRKRAETNQVKFSISHTEDQILIALGQAAVGIDLEFMNHAFDFESISIHSFSSDEMSYVQRQRNNAVYFYEIWTRKEALLKASGKRVIENMNQICSLPDVVTMPEGAYKLYSFKISRNYVASLALPPGAPLAFWKC</sequence>
<dbReference type="SUPFAM" id="SSF56214">
    <property type="entry name" value="4'-phosphopantetheinyl transferase"/>
    <property type="match status" value="2"/>
</dbReference>
<dbReference type="GO" id="GO:0008897">
    <property type="term" value="F:holo-[acyl-carrier-protein] synthase activity"/>
    <property type="evidence" value="ECO:0007669"/>
    <property type="project" value="InterPro"/>
</dbReference>
<dbReference type="Pfam" id="PF01648">
    <property type="entry name" value="ACPS"/>
    <property type="match status" value="1"/>
</dbReference>
<dbReference type="InterPro" id="IPR008278">
    <property type="entry name" value="4-PPantetheinyl_Trfase_dom"/>
</dbReference>
<dbReference type="Proteomes" id="UP000240912">
    <property type="component" value="Unassembled WGS sequence"/>
</dbReference>
<accession>A0A2T3HLP1</accession>
<reference evidence="4 5" key="1">
    <citation type="submission" date="2018-03" db="EMBL/GenBank/DDBJ databases">
        <authorList>
            <person name="Keele B.F."/>
        </authorList>
    </citation>
    <scope>NUCLEOTIDE SEQUENCE [LARGE SCALE GENOMIC DNA]</scope>
    <source>
        <strain evidence="4 5">YL28-9</strain>
    </source>
</reference>
<dbReference type="InterPro" id="IPR037143">
    <property type="entry name" value="4-PPantetheinyl_Trfase_dom_sf"/>
</dbReference>
<proteinExistence type="inferred from homology"/>
<evidence type="ECO:0000313" key="4">
    <source>
        <dbReference type="EMBL" id="PST83362.1"/>
    </source>
</evidence>
<feature type="domain" description="4'-phosphopantetheinyl transferase" evidence="3">
    <location>
        <begin position="123"/>
        <end position="188"/>
    </location>
</feature>
<organism evidence="4 5">
    <name type="scientific">Pedobacter yulinensis</name>
    <dbReference type="NCBI Taxonomy" id="2126353"/>
    <lineage>
        <taxon>Bacteria</taxon>
        <taxon>Pseudomonadati</taxon>
        <taxon>Bacteroidota</taxon>
        <taxon>Sphingobacteriia</taxon>
        <taxon>Sphingobacteriales</taxon>
        <taxon>Sphingobacteriaceae</taxon>
        <taxon>Pedobacter</taxon>
    </lineage>
</organism>
<keyword evidence="2" id="KW-0808">Transferase</keyword>
<dbReference type="PANTHER" id="PTHR12215:SF10">
    <property type="entry name" value="L-AMINOADIPATE-SEMIALDEHYDE DEHYDROGENASE-PHOSPHOPANTETHEINYL TRANSFERASE"/>
    <property type="match status" value="1"/>
</dbReference>
<evidence type="ECO:0000256" key="1">
    <source>
        <dbReference type="ARBA" id="ARBA00010990"/>
    </source>
</evidence>
<dbReference type="RefSeq" id="WP_107215622.1">
    <property type="nucleotide sequence ID" value="NZ_KZ686269.1"/>
</dbReference>
<dbReference type="GO" id="GO:0005829">
    <property type="term" value="C:cytosol"/>
    <property type="evidence" value="ECO:0007669"/>
    <property type="project" value="TreeGrafter"/>
</dbReference>
<comment type="caution">
    <text evidence="4">The sequence shown here is derived from an EMBL/GenBank/DDBJ whole genome shotgun (WGS) entry which is preliminary data.</text>
</comment>
<dbReference type="EMBL" id="PYLS01000005">
    <property type="protein sequence ID" value="PST83362.1"/>
    <property type="molecule type" value="Genomic_DNA"/>
</dbReference>
<evidence type="ECO:0000256" key="2">
    <source>
        <dbReference type="ARBA" id="ARBA00022679"/>
    </source>
</evidence>
<dbReference type="PANTHER" id="PTHR12215">
    <property type="entry name" value="PHOSPHOPANTETHEINE TRANSFERASE"/>
    <property type="match status" value="1"/>
</dbReference>
<protein>
    <recommendedName>
        <fullName evidence="3">4'-phosphopantetheinyl transferase domain-containing protein</fullName>
    </recommendedName>
</protein>
<dbReference type="Gene3D" id="3.90.470.20">
    <property type="entry name" value="4'-phosphopantetheinyl transferase domain"/>
    <property type="match status" value="2"/>
</dbReference>
<dbReference type="GO" id="GO:0000287">
    <property type="term" value="F:magnesium ion binding"/>
    <property type="evidence" value="ECO:0007669"/>
    <property type="project" value="InterPro"/>
</dbReference>
<name>A0A2T3HLP1_9SPHI</name>
<evidence type="ECO:0000259" key="3">
    <source>
        <dbReference type="Pfam" id="PF01648"/>
    </source>
</evidence>
<dbReference type="GO" id="GO:0019878">
    <property type="term" value="P:lysine biosynthetic process via aminoadipic acid"/>
    <property type="evidence" value="ECO:0007669"/>
    <property type="project" value="TreeGrafter"/>
</dbReference>